<feature type="transmembrane region" description="Helical" evidence="5">
    <location>
        <begin position="784"/>
        <end position="802"/>
    </location>
</feature>
<dbReference type="Proteomes" id="UP000009168">
    <property type="component" value="Unassembled WGS sequence"/>
</dbReference>
<feature type="transmembrane region" description="Helical" evidence="5">
    <location>
        <begin position="1416"/>
        <end position="1436"/>
    </location>
</feature>
<dbReference type="InterPro" id="IPR023298">
    <property type="entry name" value="ATPase_P-typ_TM_dom_sf"/>
</dbReference>
<evidence type="ECO:0000256" key="1">
    <source>
        <dbReference type="ARBA" id="ARBA00004141"/>
    </source>
</evidence>
<comment type="subcellular location">
    <subcellularLocation>
        <location evidence="1">Membrane</location>
        <topology evidence="1">Multi-pass membrane protein</topology>
    </subcellularLocation>
</comment>
<keyword evidence="5" id="KW-0812">Transmembrane</keyword>
<sequence length="1668" mass="195161">MLKQNDEQIEDLDNLYIEKKDGEVQKVSNTIQNQFLSKKNKKKRLLNHNEMSQEEQKNNDDKDQDYINRYLDDHLYDQDIGIQYGAQQNYKQSLDTSLQHKESIAGNDLNKTNDQILLQSMYPTTSRRNTKQLNTQRMNTPSSEADIFQQKRIDLDDFNLTRDLNESRDQDTSILNKQNSSRLEYLIDRGYSSGKDQSLMEKKDEFQINLRKLNELLAIDEEEIIQQNEGDQNKQNHEEQQKQLEQFGDNIFKLSKILENQNDIIEQITSSRRQSQEKIPSQIELENQQKVNESIEKVSTFNDVLKRRKQKRLIGANEVVQYEKQKKFPQQISKIEEILNEEGNTLQIKDHIQKMKEKQEFPSKISNIEEILQNQKTFQMTPYEDQREKLDQNKNQDKGFYSVLHRLDSVLEKNNNYYHNEQPATQDQILNTSLALDANQSRVKSQFIRVLEKDASQFQISKIDLDRTVNNTSMIQIDEKYNLNKQTSQNTDNYYEKLAKLQSTEQPELEKNINSKKSFYHVFFMDSEQNTKLFRDGFSFKSFMPLTSIQFRPPVKNQTFFIGKRKKKNEKKNNMSPQPSILHFILYLLLKIVYKYINIILLFGYIIMILLNDSHSQIGTQILTIFFYFFVQLLLEYFVKQRIQFQFKIDGQECIKYCYKSNQFINVQRGNLYQGDIVKIYKNSRFPADTLLLCTNSSKSTLIVQDFEKIKTKIVPLELKNNFPSCEAINLSVLNGQIKDMPSTFYTGSSKGWKALVKIESLNSFYVSEEHIASRNSILKSEDFVYGIVVLTGIYSTNNGITYEKEVFNSPFYRYYDVIIQIIKFCLLLVVILFRLGLFEVALGTAYTTYFFEKYMLNILGILLAFFPLTLFIALSLVDLIQKKLIQKCEIVKINNNPDEISSDQSSSEDKQQKKPQYMVQVIKEDSNYKKKEGIQILDAQKIQHLGDIQVTVSEIDQILIKSIKCSAISFENIIIEAQNIRKIIESNDQENEKLKQKLVEILQVGILSCNQIQRNKLDEAFIKAFEGNQLSFEDITDDMSNVKSTVIAKESNFKSYKLLYQHELSDMQVNIFESQNGSYRIFVRGLARSMVHKLKCQDDLVYIQNLIESPQFSSLQCYILASKSIDQHELVQIASAFSTNFHEVNEILSKFTQNLTFKCMTSFEYEFEESLKHLQKSGIRSWYLTSQTKINSSFFESEIPTYSFFCQNKDELIQNIDKTFDDLRLKKLEDPILKQIIKYSLPFNIESDNLTFNVLISQDDPTNKFQQEQTQKALIKYYTMMLYAKRTIVWNLSQFDKNQFLLMVKNVLNVQVNFMGIGLNDQDISILGPSQVSVYLNDKQFEQTFYPDIINYSDFIIEDIKDLELLVLSYGRQHFNKTAIIAKQIIERNFTYVFIEILYRFYAGFATQSFFCYKYYLLLEIFFSFGNSIYLMFNFDLSISDQYRYPICYLQSQFDENTSFKSILKSFLRSFYQALAIIFIITEIMKEPIDSSGKIYSHQLISLTAFITFYNYQKIKTVIRSAQLSLSIILLVVDYFIYIGFIYAFCSQYISDMLGTNSVGEMSNFGKSFLAISLSICVAIICSIPDIAQAAYETICSTSPISKLAKDKIQKQMAQKNLKKKTKISIDPTNIQKQRYQNIERNKKIVFVNNKKNTKNPKEEGLQIIKK</sequence>
<dbReference type="SUPFAM" id="SSF81665">
    <property type="entry name" value="Calcium ATPase, transmembrane domain M"/>
    <property type="match status" value="1"/>
</dbReference>
<feature type="transmembrane region" description="Helical" evidence="5">
    <location>
        <begin position="618"/>
        <end position="639"/>
    </location>
</feature>
<dbReference type="OrthoDB" id="429932at2759"/>
<feature type="domain" description="P-type ATPase C-terminal" evidence="6">
    <location>
        <begin position="1352"/>
        <end position="1597"/>
    </location>
</feature>
<feature type="transmembrane region" description="Helical" evidence="5">
    <location>
        <begin position="1472"/>
        <end position="1490"/>
    </location>
</feature>
<feature type="coiled-coil region" evidence="4">
    <location>
        <begin position="978"/>
        <end position="1005"/>
    </location>
</feature>
<dbReference type="KEGG" id="tet:TTHERM_00158340"/>
<keyword evidence="4" id="KW-0175">Coiled coil</keyword>
<keyword evidence="3" id="KW-0460">Magnesium</keyword>
<reference evidence="8" key="1">
    <citation type="journal article" date="2006" name="PLoS Biol.">
        <title>Macronuclear genome sequence of the ciliate Tetrahymena thermophila, a model eukaryote.</title>
        <authorList>
            <person name="Eisen J.A."/>
            <person name="Coyne R.S."/>
            <person name="Wu M."/>
            <person name="Wu D."/>
            <person name="Thiagarajan M."/>
            <person name="Wortman J.R."/>
            <person name="Badger J.H."/>
            <person name="Ren Q."/>
            <person name="Amedeo P."/>
            <person name="Jones K.M."/>
            <person name="Tallon L.J."/>
            <person name="Delcher A.L."/>
            <person name="Salzberg S.L."/>
            <person name="Silva J.C."/>
            <person name="Haas B.J."/>
            <person name="Majoros W.H."/>
            <person name="Farzad M."/>
            <person name="Carlton J.M."/>
            <person name="Smith R.K. Jr."/>
            <person name="Garg J."/>
            <person name="Pearlman R.E."/>
            <person name="Karrer K.M."/>
            <person name="Sun L."/>
            <person name="Manning G."/>
            <person name="Elde N.C."/>
            <person name="Turkewitz A.P."/>
            <person name="Asai D.J."/>
            <person name="Wilkes D.E."/>
            <person name="Wang Y."/>
            <person name="Cai H."/>
            <person name="Collins K."/>
            <person name="Stewart B.A."/>
            <person name="Lee S.R."/>
            <person name="Wilamowska K."/>
            <person name="Weinberg Z."/>
            <person name="Ruzzo W.L."/>
            <person name="Wloga D."/>
            <person name="Gaertig J."/>
            <person name="Frankel J."/>
            <person name="Tsao C.-C."/>
            <person name="Gorovsky M.A."/>
            <person name="Keeling P.J."/>
            <person name="Waller R.F."/>
            <person name="Patron N.J."/>
            <person name="Cherry J.M."/>
            <person name="Stover N.A."/>
            <person name="Krieger C.J."/>
            <person name="del Toro C."/>
            <person name="Ryder H.F."/>
            <person name="Williamson S.C."/>
            <person name="Barbeau R.A."/>
            <person name="Hamilton E.P."/>
            <person name="Orias E."/>
        </authorList>
    </citation>
    <scope>NUCLEOTIDE SEQUENCE [LARGE SCALE GENOMIC DNA]</scope>
    <source>
        <strain evidence="8">SB210</strain>
    </source>
</reference>
<dbReference type="STRING" id="312017.Q22WA0"/>
<organism evidence="7 8">
    <name type="scientific">Tetrahymena thermophila (strain SB210)</name>
    <dbReference type="NCBI Taxonomy" id="312017"/>
    <lineage>
        <taxon>Eukaryota</taxon>
        <taxon>Sar</taxon>
        <taxon>Alveolata</taxon>
        <taxon>Ciliophora</taxon>
        <taxon>Intramacronucleata</taxon>
        <taxon>Oligohymenophorea</taxon>
        <taxon>Hymenostomatida</taxon>
        <taxon>Tetrahymenina</taxon>
        <taxon>Tetrahymenidae</taxon>
        <taxon>Tetrahymena</taxon>
    </lineage>
</organism>
<accession>Q22WA0</accession>
<dbReference type="GeneID" id="7835200"/>
<feature type="transmembrane region" description="Helical" evidence="5">
    <location>
        <begin position="1566"/>
        <end position="1585"/>
    </location>
</feature>
<feature type="transmembrane region" description="Helical" evidence="5">
    <location>
        <begin position="855"/>
        <end position="878"/>
    </location>
</feature>
<evidence type="ECO:0000313" key="8">
    <source>
        <dbReference type="Proteomes" id="UP000009168"/>
    </source>
</evidence>
<feature type="transmembrane region" description="Helical" evidence="5">
    <location>
        <begin position="1496"/>
        <end position="1513"/>
    </location>
</feature>
<keyword evidence="5" id="KW-0472">Membrane</keyword>
<gene>
    <name evidence="7" type="ORF">TTHERM_00158340</name>
</gene>
<dbReference type="GO" id="GO:0045332">
    <property type="term" value="P:phospholipid translocation"/>
    <property type="evidence" value="ECO:0007669"/>
    <property type="project" value="TreeGrafter"/>
</dbReference>
<feature type="transmembrane region" description="Helical" evidence="5">
    <location>
        <begin position="1525"/>
        <end position="1546"/>
    </location>
</feature>
<dbReference type="InterPro" id="IPR032630">
    <property type="entry name" value="P_typ_ATPase_c"/>
</dbReference>
<protein>
    <submittedName>
        <fullName evidence="7">Phospholipid-transporting ATPase, putative</fullName>
    </submittedName>
</protein>
<evidence type="ECO:0000256" key="4">
    <source>
        <dbReference type="SAM" id="Coils"/>
    </source>
</evidence>
<feature type="transmembrane region" description="Helical" evidence="5">
    <location>
        <begin position="822"/>
        <end position="843"/>
    </location>
</feature>
<dbReference type="GO" id="GO:0005886">
    <property type="term" value="C:plasma membrane"/>
    <property type="evidence" value="ECO:0007669"/>
    <property type="project" value="TreeGrafter"/>
</dbReference>
<evidence type="ECO:0000256" key="3">
    <source>
        <dbReference type="ARBA" id="ARBA00022842"/>
    </source>
</evidence>
<name>Q22WA0_TETTS</name>
<dbReference type="InParanoid" id="Q22WA0"/>
<keyword evidence="2" id="KW-0479">Metal-binding</keyword>
<dbReference type="EMBL" id="GG662820">
    <property type="protein sequence ID" value="EAR89517.2"/>
    <property type="molecule type" value="Genomic_DNA"/>
</dbReference>
<feature type="transmembrane region" description="Helical" evidence="5">
    <location>
        <begin position="581"/>
        <end position="606"/>
    </location>
</feature>
<dbReference type="HOGENOM" id="CLU_247234_0_0_1"/>
<evidence type="ECO:0000259" key="6">
    <source>
        <dbReference type="Pfam" id="PF16212"/>
    </source>
</evidence>
<dbReference type="PANTHER" id="PTHR24092">
    <property type="entry name" value="PROBABLE PHOSPHOLIPID-TRANSPORTING ATPASE"/>
    <property type="match status" value="1"/>
</dbReference>
<keyword evidence="5" id="KW-1133">Transmembrane helix</keyword>
<evidence type="ECO:0000256" key="5">
    <source>
        <dbReference type="SAM" id="Phobius"/>
    </source>
</evidence>
<evidence type="ECO:0000313" key="7">
    <source>
        <dbReference type="EMBL" id="EAR89517.2"/>
    </source>
</evidence>
<evidence type="ECO:0000256" key="2">
    <source>
        <dbReference type="ARBA" id="ARBA00022723"/>
    </source>
</evidence>
<dbReference type="Pfam" id="PF16212">
    <property type="entry name" value="PhoLip_ATPase_C"/>
    <property type="match status" value="1"/>
</dbReference>
<dbReference type="RefSeq" id="XP_001009762.2">
    <property type="nucleotide sequence ID" value="XM_001009762.2"/>
</dbReference>
<keyword evidence="8" id="KW-1185">Reference proteome</keyword>
<dbReference type="GO" id="GO:0046872">
    <property type="term" value="F:metal ion binding"/>
    <property type="evidence" value="ECO:0007669"/>
    <property type="project" value="UniProtKB-KW"/>
</dbReference>
<dbReference type="eggNOG" id="KOG0206">
    <property type="taxonomic scope" value="Eukaryota"/>
</dbReference>
<proteinExistence type="predicted"/>
<dbReference type="GO" id="GO:0140326">
    <property type="term" value="F:ATPase-coupled intramembrane lipid transporter activity"/>
    <property type="evidence" value="ECO:0007669"/>
    <property type="project" value="TreeGrafter"/>
</dbReference>